<dbReference type="Pfam" id="PF04810">
    <property type="entry name" value="zf-Sec23_Sec24"/>
    <property type="match status" value="1"/>
</dbReference>
<dbReference type="SUPFAM" id="SSF82919">
    <property type="entry name" value="Zn-finger domain of Sec23/24"/>
    <property type="match status" value="1"/>
</dbReference>
<evidence type="ECO:0000259" key="9">
    <source>
        <dbReference type="Pfam" id="PF00626"/>
    </source>
</evidence>
<evidence type="ECO:0000259" key="12">
    <source>
        <dbReference type="Pfam" id="PF04815"/>
    </source>
</evidence>
<dbReference type="InterPro" id="IPR036174">
    <property type="entry name" value="Znf_Sec23_Sec24_sf"/>
</dbReference>
<dbReference type="PANTHER" id="PTHR13803">
    <property type="entry name" value="SEC24-RELATED PROTEIN"/>
    <property type="match status" value="1"/>
</dbReference>
<keyword evidence="6" id="KW-0653">Protein transport</keyword>
<feature type="transmembrane region" description="Helical" evidence="8">
    <location>
        <begin position="116"/>
        <end position="134"/>
    </location>
</feature>
<evidence type="ECO:0000256" key="2">
    <source>
        <dbReference type="ARBA" id="ARBA00004397"/>
    </source>
</evidence>
<evidence type="ECO:0000256" key="1">
    <source>
        <dbReference type="ARBA" id="ARBA00004299"/>
    </source>
</evidence>
<dbReference type="Pfam" id="PF08033">
    <property type="entry name" value="Sec23_BS"/>
    <property type="match status" value="1"/>
</dbReference>
<feature type="domain" description="Sec23/Sec24 beta-sandwich" evidence="13">
    <location>
        <begin position="211"/>
        <end position="295"/>
    </location>
</feature>
<dbReference type="InterPro" id="IPR036175">
    <property type="entry name" value="Sec23/24_helical_dom_sf"/>
</dbReference>
<dbReference type="InterPro" id="IPR036465">
    <property type="entry name" value="vWFA_dom_sf"/>
</dbReference>
<evidence type="ECO:0000259" key="10">
    <source>
        <dbReference type="Pfam" id="PF04810"/>
    </source>
</evidence>
<dbReference type="GO" id="GO:0000149">
    <property type="term" value="F:SNARE binding"/>
    <property type="evidence" value="ECO:0007669"/>
    <property type="project" value="TreeGrafter"/>
</dbReference>
<dbReference type="GO" id="GO:0008270">
    <property type="term" value="F:zinc ion binding"/>
    <property type="evidence" value="ECO:0007669"/>
    <property type="project" value="InterPro"/>
</dbReference>
<keyword evidence="7" id="KW-0968">Cytoplasmic vesicle</keyword>
<feature type="domain" description="Zinc finger Sec23/Sec24-type" evidence="10">
    <location>
        <begin position="35"/>
        <end position="72"/>
    </location>
</feature>
<name>A0A8B9KB47_ASTMX</name>
<dbReference type="Gene3D" id="3.40.50.410">
    <property type="entry name" value="von Willebrand factor, type A domain"/>
    <property type="match status" value="1"/>
</dbReference>
<accession>A0A8B9KB47</accession>
<evidence type="ECO:0000256" key="3">
    <source>
        <dbReference type="ARBA" id="ARBA00004514"/>
    </source>
</evidence>
<keyword evidence="8" id="KW-0812">Transmembrane</keyword>
<evidence type="ECO:0000256" key="5">
    <source>
        <dbReference type="ARBA" id="ARBA00022448"/>
    </source>
</evidence>
<feature type="domain" description="Gelsolin-like" evidence="9">
    <location>
        <begin position="433"/>
        <end position="505"/>
    </location>
</feature>
<evidence type="ECO:0000259" key="13">
    <source>
        <dbReference type="Pfam" id="PF08033"/>
    </source>
</evidence>
<dbReference type="GO" id="GO:0006886">
    <property type="term" value="P:intracellular protein transport"/>
    <property type="evidence" value="ECO:0007669"/>
    <property type="project" value="InterPro"/>
</dbReference>
<organism evidence="14 15">
    <name type="scientific">Astyanax mexicanus</name>
    <name type="common">Blind cave fish</name>
    <name type="synonym">Astyanax fasciatus mexicanus</name>
    <dbReference type="NCBI Taxonomy" id="7994"/>
    <lineage>
        <taxon>Eukaryota</taxon>
        <taxon>Metazoa</taxon>
        <taxon>Chordata</taxon>
        <taxon>Craniata</taxon>
        <taxon>Vertebrata</taxon>
        <taxon>Euteleostomi</taxon>
        <taxon>Actinopterygii</taxon>
        <taxon>Neopterygii</taxon>
        <taxon>Teleostei</taxon>
        <taxon>Ostariophysi</taxon>
        <taxon>Characiformes</taxon>
        <taxon>Characoidei</taxon>
        <taxon>Acestrorhamphidae</taxon>
        <taxon>Acestrorhamphinae</taxon>
        <taxon>Astyanax</taxon>
    </lineage>
</organism>
<evidence type="ECO:0000313" key="15">
    <source>
        <dbReference type="Proteomes" id="UP000694621"/>
    </source>
</evidence>
<feature type="domain" description="Sec23/Sec24 trunk" evidence="11">
    <location>
        <begin position="132"/>
        <end position="206"/>
    </location>
</feature>
<dbReference type="InterPro" id="IPR007123">
    <property type="entry name" value="Gelsolin-like_dom"/>
</dbReference>
<dbReference type="SUPFAM" id="SSF81995">
    <property type="entry name" value="beta-sandwich domain of Sec23/24"/>
    <property type="match status" value="1"/>
</dbReference>
<dbReference type="GO" id="GO:0030127">
    <property type="term" value="C:COPII vesicle coat"/>
    <property type="evidence" value="ECO:0007669"/>
    <property type="project" value="InterPro"/>
</dbReference>
<dbReference type="GO" id="GO:0070971">
    <property type="term" value="C:endoplasmic reticulum exit site"/>
    <property type="evidence" value="ECO:0007669"/>
    <property type="project" value="TreeGrafter"/>
</dbReference>
<dbReference type="Gene3D" id="1.20.120.730">
    <property type="entry name" value="Sec23/Sec24 helical domain"/>
    <property type="match status" value="1"/>
</dbReference>
<comment type="subcellular location">
    <subcellularLocation>
        <location evidence="3">Cytoplasm</location>
        <location evidence="3">Cytosol</location>
    </subcellularLocation>
    <subcellularLocation>
        <location evidence="1">Cytoplasmic vesicle</location>
        <location evidence="1">COPII-coated vesicle membrane</location>
        <topology evidence="1">Peripheral membrane protein</topology>
        <orientation evidence="1">Cytoplasmic side</orientation>
    </subcellularLocation>
    <subcellularLocation>
        <location evidence="2">Endoplasmic reticulum membrane</location>
        <topology evidence="2">Peripheral membrane protein</topology>
        <orientation evidence="2">Cytoplasmic side</orientation>
    </subcellularLocation>
</comment>
<dbReference type="PANTHER" id="PTHR13803:SF42">
    <property type="entry name" value="PROTEIN TRANSPORT PROTEIN SEC24B"/>
    <property type="match status" value="1"/>
</dbReference>
<dbReference type="Gene3D" id="2.30.30.380">
    <property type="entry name" value="Zn-finger domain of Sec23/24"/>
    <property type="match status" value="1"/>
</dbReference>
<dbReference type="GO" id="GO:0005829">
    <property type="term" value="C:cytosol"/>
    <property type="evidence" value="ECO:0007669"/>
    <property type="project" value="UniProtKB-SubCell"/>
</dbReference>
<dbReference type="Pfam" id="PF04815">
    <property type="entry name" value="Sec23_helical"/>
    <property type="match status" value="1"/>
</dbReference>
<dbReference type="Proteomes" id="UP000694621">
    <property type="component" value="Unplaced"/>
</dbReference>
<dbReference type="InterPro" id="IPR006900">
    <property type="entry name" value="Sec23/24_helical_dom"/>
</dbReference>
<dbReference type="InterPro" id="IPR006896">
    <property type="entry name" value="Sec23/24_trunk_dom"/>
</dbReference>
<dbReference type="AlphaFoldDB" id="A0A8B9KB47"/>
<evidence type="ECO:0000256" key="4">
    <source>
        <dbReference type="ARBA" id="ARBA00008334"/>
    </source>
</evidence>
<dbReference type="Gene3D" id="2.60.40.1670">
    <property type="entry name" value="beta-sandwich domain of Sec23/24"/>
    <property type="match status" value="2"/>
</dbReference>
<dbReference type="SUPFAM" id="SSF81811">
    <property type="entry name" value="Helical domain of Sec23/24"/>
    <property type="match status" value="1"/>
</dbReference>
<evidence type="ECO:0000256" key="8">
    <source>
        <dbReference type="SAM" id="Phobius"/>
    </source>
</evidence>
<dbReference type="InterPro" id="IPR029006">
    <property type="entry name" value="ADF-H/Gelsolin-like_dom_sf"/>
</dbReference>
<reference evidence="14" key="1">
    <citation type="submission" date="2025-08" db="UniProtKB">
        <authorList>
            <consortium name="Ensembl"/>
        </authorList>
    </citation>
    <scope>IDENTIFICATION</scope>
</reference>
<dbReference type="InterPro" id="IPR006895">
    <property type="entry name" value="Znf_Sec23_Sec24"/>
</dbReference>
<sequence length="560" mass="63243">PQTQALLNKARLPLGLLLHPFRDLTQLPVITSNTIVRCRSCRTYINPFVSFLDQRRWKCNLCYRVNDVPDEFMYNPVTRSYGEPHKRPEVQNSTVEFIASSDYMCLCKILLYNHKYILIIAFFLCLCCTVQHLGPATDFYKKLALDCSGQQIGVDLFLLSSQYADMASLACMSKYSAGSVFYYQAFHHLHNQAQKVKLQKDLQRYLTRKIGFEAVMRIRCTKGLSIHTFHGNFFVRSTDLLSLANVNPDSGFAVQMSIDESLADTSLACFQAALLYTSSKGKRRIRVHTLCLPVVSQLSDVFAGADVQAITCLLANMAIDRSISSSLSDARDALVNAVVDSLEAFRSNGSNLQPAGLIAPAALRLFPLYVLALLKQKALRTGVSTRLDERLFSMCEFKSQPLRQVMRMVHPDLYRIDNLTEQGALHLNERVVPQPPLLQLTAEKLSREGAFVMDCGSVLFLWVGKCCNKVFIRDVLGCPNYASIPPNMTEIPELETAASERSRAFVSWLQESRAFPAAFYILKDDPSSKSNFFQHLVEDRSESAFSYYEFLLHVQQQMSK</sequence>
<evidence type="ECO:0000256" key="7">
    <source>
        <dbReference type="ARBA" id="ARBA00023329"/>
    </source>
</evidence>
<keyword evidence="8" id="KW-1133">Transmembrane helix</keyword>
<dbReference type="GO" id="GO:0005789">
    <property type="term" value="C:endoplasmic reticulum membrane"/>
    <property type="evidence" value="ECO:0007669"/>
    <property type="project" value="UniProtKB-SubCell"/>
</dbReference>
<dbReference type="Pfam" id="PF04811">
    <property type="entry name" value="Sec23_trunk"/>
    <property type="match status" value="1"/>
</dbReference>
<feature type="domain" description="Sec23/Sec24 helical" evidence="12">
    <location>
        <begin position="306"/>
        <end position="406"/>
    </location>
</feature>
<dbReference type="GO" id="GO:0090110">
    <property type="term" value="P:COPII-coated vesicle cargo loading"/>
    <property type="evidence" value="ECO:0007669"/>
    <property type="project" value="TreeGrafter"/>
</dbReference>
<dbReference type="Gene3D" id="3.40.20.10">
    <property type="entry name" value="Severin"/>
    <property type="match status" value="1"/>
</dbReference>
<dbReference type="SUPFAM" id="SSF82754">
    <property type="entry name" value="C-terminal, gelsolin-like domain of Sec23/24"/>
    <property type="match status" value="1"/>
</dbReference>
<dbReference type="Ensembl" id="ENSAMXT00005037321.1">
    <property type="protein sequence ID" value="ENSAMXP00005034188.1"/>
    <property type="gene ID" value="ENSAMXG00005016465.1"/>
</dbReference>
<keyword evidence="5" id="KW-0813">Transport</keyword>
<evidence type="ECO:0000313" key="14">
    <source>
        <dbReference type="Ensembl" id="ENSAMXP00005034188.1"/>
    </source>
</evidence>
<proteinExistence type="inferred from homology"/>
<dbReference type="Pfam" id="PF00626">
    <property type="entry name" value="Gelsolin"/>
    <property type="match status" value="1"/>
</dbReference>
<dbReference type="InterPro" id="IPR036180">
    <property type="entry name" value="Gelsolin-like_dom_sf"/>
</dbReference>
<keyword evidence="8" id="KW-0472">Membrane</keyword>
<comment type="similarity">
    <text evidence="4">Belongs to the SEC23/SEC24 family. SEC24 subfamily.</text>
</comment>
<evidence type="ECO:0000259" key="11">
    <source>
        <dbReference type="Pfam" id="PF04811"/>
    </source>
</evidence>
<dbReference type="InterPro" id="IPR050550">
    <property type="entry name" value="SEC23_SEC24_subfamily"/>
</dbReference>
<dbReference type="InterPro" id="IPR012990">
    <property type="entry name" value="Beta-sandwich_Sec23_24"/>
</dbReference>
<evidence type="ECO:0000256" key="6">
    <source>
        <dbReference type="ARBA" id="ARBA00022927"/>
    </source>
</evidence>
<dbReference type="FunFam" id="2.30.30.380:FF:000004">
    <property type="entry name" value="SEC24 homolog B, COPII coat complex component"/>
    <property type="match status" value="1"/>
</dbReference>
<protein>
    <submittedName>
        <fullName evidence="14">SEC24 homolog B, COPII coat complex component</fullName>
    </submittedName>
</protein>
<dbReference type="SUPFAM" id="SSF53300">
    <property type="entry name" value="vWA-like"/>
    <property type="match status" value="1"/>
</dbReference>